<keyword evidence="1" id="KW-0812">Transmembrane</keyword>
<reference evidence="2" key="1">
    <citation type="journal article" date="2009" name="Nature">
        <title>The Schistosoma japonicum genome reveals features of host-parasite interplay.</title>
        <authorList>
            <person name="Liu F."/>
            <person name="Zhou Y."/>
            <person name="Wang Z.Q."/>
            <person name="Lu G."/>
            <person name="Zheng H."/>
            <person name="Brindley P.J."/>
            <person name="McManus D.P."/>
            <person name="Blair D."/>
            <person name="Zhang Q.H."/>
            <person name="Zhong Y."/>
            <person name="Wang S."/>
            <person name="Han Z.G."/>
            <person name="Chen Z."/>
        </authorList>
    </citation>
    <scope>NUCLEOTIDE SEQUENCE</scope>
    <source>
        <strain evidence="2">Anhui</strain>
    </source>
</reference>
<accession>C7TYM9</accession>
<dbReference type="AlphaFoldDB" id="C7TYM9"/>
<protein>
    <submittedName>
        <fullName evidence="2">Hypotheticial protein</fullName>
    </submittedName>
</protein>
<reference evidence="2" key="2">
    <citation type="submission" date="2009-03" db="EMBL/GenBank/DDBJ databases">
        <authorList>
            <person name="Gang L."/>
        </authorList>
    </citation>
    <scope>NUCLEOTIDE SEQUENCE</scope>
    <source>
        <strain evidence="2">Anhui</strain>
    </source>
</reference>
<evidence type="ECO:0000256" key="1">
    <source>
        <dbReference type="SAM" id="Phobius"/>
    </source>
</evidence>
<dbReference type="EMBL" id="FN326981">
    <property type="protein sequence ID" value="CAX82705.1"/>
    <property type="molecule type" value="mRNA"/>
</dbReference>
<sequence length="39" mass="4451">MSLEHPNSVNFDVVGLALIDYFILCGFLINDSTNIFVYR</sequence>
<organism evidence="2">
    <name type="scientific">Schistosoma japonicum</name>
    <name type="common">Blood fluke</name>
    <dbReference type="NCBI Taxonomy" id="6182"/>
    <lineage>
        <taxon>Eukaryota</taxon>
        <taxon>Metazoa</taxon>
        <taxon>Spiralia</taxon>
        <taxon>Lophotrochozoa</taxon>
        <taxon>Platyhelminthes</taxon>
        <taxon>Trematoda</taxon>
        <taxon>Digenea</taxon>
        <taxon>Strigeidida</taxon>
        <taxon>Schistosomatoidea</taxon>
        <taxon>Schistosomatidae</taxon>
        <taxon>Schistosoma</taxon>
    </lineage>
</organism>
<keyword evidence="1" id="KW-0472">Membrane</keyword>
<name>C7TYM9_SCHJA</name>
<proteinExistence type="evidence at transcript level"/>
<feature type="transmembrane region" description="Helical" evidence="1">
    <location>
        <begin position="13"/>
        <end position="30"/>
    </location>
</feature>
<keyword evidence="1" id="KW-1133">Transmembrane helix</keyword>
<evidence type="ECO:0000313" key="2">
    <source>
        <dbReference type="EMBL" id="CAX82705.1"/>
    </source>
</evidence>